<sequence>MIFFFPADPKLHSRTDEVFLMAFLRARKHDVDKTYNLIKSFYEMKYKFPEFYRDCLPSERGYIYDMDFFAMLPTCDKLGRKVCILYPGKMDFSKISLEEAFQLGTSVFEIALLDPRLQISGAVCIIDMSDFTVYQQAKLATPKCAWQISNCIQEKIPLRVKAIHIVNQPFYFNALYAIFKPFLKQKLRRRVMVFGWEKIPLRVKAIHIVNQPFYFNALYAIFKPFLKQKLRRRI</sequence>
<feature type="domain" description="CRAL-TRIO" evidence="1">
    <location>
        <begin position="59"/>
        <end position="223"/>
    </location>
</feature>
<organism evidence="2 3">
    <name type="scientific">Diaphorina citri</name>
    <name type="common">Asian citrus psyllid</name>
    <dbReference type="NCBI Taxonomy" id="121845"/>
    <lineage>
        <taxon>Eukaryota</taxon>
        <taxon>Metazoa</taxon>
        <taxon>Ecdysozoa</taxon>
        <taxon>Arthropoda</taxon>
        <taxon>Hexapoda</taxon>
        <taxon>Insecta</taxon>
        <taxon>Pterygota</taxon>
        <taxon>Neoptera</taxon>
        <taxon>Paraneoptera</taxon>
        <taxon>Hemiptera</taxon>
        <taxon>Sternorrhyncha</taxon>
        <taxon>Psylloidea</taxon>
        <taxon>Psyllidae</taxon>
        <taxon>Diaphorininae</taxon>
        <taxon>Diaphorina</taxon>
    </lineage>
</organism>
<dbReference type="InterPro" id="IPR036865">
    <property type="entry name" value="CRAL-TRIO_dom_sf"/>
</dbReference>
<dbReference type="InterPro" id="IPR011074">
    <property type="entry name" value="CRAL/TRIO_N_dom"/>
</dbReference>
<dbReference type="Gene3D" id="3.40.525.10">
    <property type="entry name" value="CRAL-TRIO lipid binding domain"/>
    <property type="match status" value="2"/>
</dbReference>
<dbReference type="SUPFAM" id="SSF46938">
    <property type="entry name" value="CRAL/TRIO N-terminal domain"/>
    <property type="match status" value="1"/>
</dbReference>
<dbReference type="PaxDb" id="121845-A0A1S3D804"/>
<evidence type="ECO:0000313" key="2">
    <source>
        <dbReference type="Proteomes" id="UP000079169"/>
    </source>
</evidence>
<evidence type="ECO:0000313" key="3">
    <source>
        <dbReference type="RefSeq" id="XP_008475474.2"/>
    </source>
</evidence>
<reference evidence="3" key="1">
    <citation type="submission" date="2025-08" db="UniProtKB">
        <authorList>
            <consortium name="RefSeq"/>
        </authorList>
    </citation>
    <scope>IDENTIFICATION</scope>
</reference>
<dbReference type="InterPro" id="IPR036273">
    <property type="entry name" value="CRAL/TRIO_N_dom_sf"/>
</dbReference>
<dbReference type="PANTHER" id="PTHR10174:SF130">
    <property type="entry name" value="ALPHA-TOCOPHEROL TRANSFER PROTEIN-LIKE"/>
    <property type="match status" value="1"/>
</dbReference>
<dbReference type="CDD" id="cd00170">
    <property type="entry name" value="SEC14"/>
    <property type="match status" value="1"/>
</dbReference>
<dbReference type="SUPFAM" id="SSF52087">
    <property type="entry name" value="CRAL/TRIO domain"/>
    <property type="match status" value="2"/>
</dbReference>
<dbReference type="PANTHER" id="PTHR10174">
    <property type="entry name" value="ALPHA-TOCOPHEROL TRANSFER PROTEIN-RELATED"/>
    <property type="match status" value="1"/>
</dbReference>
<dbReference type="Pfam" id="PF00650">
    <property type="entry name" value="CRAL_TRIO"/>
    <property type="match status" value="2"/>
</dbReference>
<dbReference type="GO" id="GO:1902936">
    <property type="term" value="F:phosphatidylinositol bisphosphate binding"/>
    <property type="evidence" value="ECO:0007669"/>
    <property type="project" value="TreeGrafter"/>
</dbReference>
<dbReference type="InterPro" id="IPR001251">
    <property type="entry name" value="CRAL-TRIO_dom"/>
</dbReference>
<dbReference type="Gene3D" id="1.10.8.20">
    <property type="entry name" value="N-terminal domain of phosphatidylinositol transfer protein sec14p"/>
    <property type="match status" value="1"/>
</dbReference>
<dbReference type="STRING" id="121845.A0A1S3D804"/>
<dbReference type="GO" id="GO:0016020">
    <property type="term" value="C:membrane"/>
    <property type="evidence" value="ECO:0007669"/>
    <property type="project" value="TreeGrafter"/>
</dbReference>
<proteinExistence type="predicted"/>
<dbReference type="Proteomes" id="UP000079169">
    <property type="component" value="Unplaced"/>
</dbReference>
<gene>
    <name evidence="3" type="primary">LOC103512492</name>
</gene>
<dbReference type="PRINTS" id="PR00180">
    <property type="entry name" value="CRETINALDHBP"/>
</dbReference>
<dbReference type="GeneID" id="103512492"/>
<dbReference type="PROSITE" id="PS50191">
    <property type="entry name" value="CRAL_TRIO"/>
    <property type="match status" value="1"/>
</dbReference>
<dbReference type="AlphaFoldDB" id="A0A1S3D804"/>
<evidence type="ECO:0000259" key="1">
    <source>
        <dbReference type="PROSITE" id="PS50191"/>
    </source>
</evidence>
<dbReference type="RefSeq" id="XP_008475474.2">
    <property type="nucleotide sequence ID" value="XM_008477252.2"/>
</dbReference>
<protein>
    <submittedName>
        <fullName evidence="3">Clavesin-2-like</fullName>
    </submittedName>
</protein>
<dbReference type="SMART" id="SM00516">
    <property type="entry name" value="SEC14"/>
    <property type="match status" value="1"/>
</dbReference>
<accession>A0A1S3D804</accession>
<dbReference type="KEGG" id="dci:103512492"/>
<keyword evidence="2" id="KW-1185">Reference proteome</keyword>
<dbReference type="SMART" id="SM01100">
    <property type="entry name" value="CRAL_TRIO_N"/>
    <property type="match status" value="1"/>
</dbReference>
<name>A0A1S3D804_DIACI</name>